<dbReference type="SMART" id="SM00054">
    <property type="entry name" value="EFh"/>
    <property type="match status" value="1"/>
</dbReference>
<gene>
    <name evidence="5" type="ORF">ABHN08_23210</name>
</gene>
<feature type="domain" description="EF-hand" evidence="4">
    <location>
        <begin position="681"/>
        <end position="716"/>
    </location>
</feature>
<keyword evidence="2" id="KW-0081">Bacteriolytic enzyme</keyword>
<dbReference type="InterPro" id="IPR038765">
    <property type="entry name" value="Papain-like_cys_pep_sf"/>
</dbReference>
<accession>A0AAU7EWD7</accession>
<organism evidence="5">
    <name type="scientific">Pseudomonas iranensis</name>
    <dbReference type="NCBI Taxonomy" id="2745503"/>
    <lineage>
        <taxon>Bacteria</taxon>
        <taxon>Pseudomonadati</taxon>
        <taxon>Pseudomonadota</taxon>
        <taxon>Gammaproteobacteria</taxon>
        <taxon>Pseudomonadales</taxon>
        <taxon>Pseudomonadaceae</taxon>
        <taxon>Pseudomonas</taxon>
    </lineage>
</organism>
<proteinExistence type="predicted"/>
<dbReference type="PROSITE" id="PS50222">
    <property type="entry name" value="EF_HAND_2"/>
    <property type="match status" value="1"/>
</dbReference>
<dbReference type="SUPFAM" id="SSF54001">
    <property type="entry name" value="Cysteine proteinases"/>
    <property type="match status" value="1"/>
</dbReference>
<evidence type="ECO:0000259" key="4">
    <source>
        <dbReference type="PROSITE" id="PS50222"/>
    </source>
</evidence>
<feature type="compositionally biased region" description="Pro residues" evidence="3">
    <location>
        <begin position="147"/>
        <end position="159"/>
    </location>
</feature>
<dbReference type="GO" id="GO:0005509">
    <property type="term" value="F:calcium ion binding"/>
    <property type="evidence" value="ECO:0007669"/>
    <property type="project" value="InterPro"/>
</dbReference>
<protein>
    <recommendedName>
        <fullName evidence="4">EF-hand domain-containing protein</fullName>
    </recommendedName>
</protein>
<dbReference type="GO" id="GO:0042742">
    <property type="term" value="P:defense response to bacterium"/>
    <property type="evidence" value="ECO:0007669"/>
    <property type="project" value="UniProtKB-KW"/>
</dbReference>
<reference evidence="5" key="1">
    <citation type="submission" date="2024-05" db="EMBL/GenBank/DDBJ databases">
        <title>Draft genome sequence of Pseudomonas iranensis M7D1.</title>
        <authorList>
            <person name="Miller S.L."/>
            <person name="Nsubuga A."/>
            <person name="Lu N."/>
            <person name="King J."/>
            <person name="Shears P."/>
            <person name="Lawson P.A."/>
        </authorList>
    </citation>
    <scope>NUCLEOTIDE SEQUENCE</scope>
    <source>
        <strain evidence="5">M7D1</strain>
    </source>
</reference>
<dbReference type="InterPro" id="IPR023347">
    <property type="entry name" value="Lysozyme_dom_sf"/>
</dbReference>
<evidence type="ECO:0000256" key="2">
    <source>
        <dbReference type="ARBA" id="ARBA00022638"/>
    </source>
</evidence>
<dbReference type="PROSITE" id="PS00018">
    <property type="entry name" value="EF_HAND_1"/>
    <property type="match status" value="1"/>
</dbReference>
<dbReference type="AlphaFoldDB" id="A0AAU7EWD7"/>
<dbReference type="InterPro" id="IPR018247">
    <property type="entry name" value="EF_Hand_1_Ca_BS"/>
</dbReference>
<dbReference type="InterPro" id="IPR002048">
    <property type="entry name" value="EF_hand_dom"/>
</dbReference>
<dbReference type="EMBL" id="CP157354">
    <property type="protein sequence ID" value="XBL95543.1"/>
    <property type="molecule type" value="Genomic_DNA"/>
</dbReference>
<keyword evidence="1" id="KW-0929">Antimicrobial</keyword>
<sequence length="1006" mass="112973">MSTGLLEQRQQYRTGYEYGPFKGETDHDNDGKKEIDCSGLLYRMLKDAGYTIPYLTTSGLNTDTTYFDVIPLAEVQPGDIALWINFHGHTGVIEDISGSPVRDRGNFFGSQSSNGPKSAKYGAGSGYWPMPEKFLRPRPQFRGAQPAPAPNPAPAPAPAGPAPLMSFQYPFRKADGQQFSDADEIYKALENESAGHYLLGSNKFWHGGIHISNASAPQCVLNEPIRCMADGEVVAYRLNEDYLRSTFGTGETAKNLDYSSSFCLVRHEYKSAPNSEDGPNKGKQNGLVFYSLYMHLLPYKHYPLAENEKPNPIVTMTVKDFKAYDDFPASNNFPYPGKLAKHTKLEILEKRSVEDVTYAKGKILFGSVKHGSTKVRDVGQEVWFAYLKNDEPYQNSSHKAIWVADAIPERARPKYWQGKVKAKTTQRLAMYGAPTNLANGQPAGARIENNREITVGSVIEFDSKDVLNLVVGDKMRRMAPCIPVVASIWNDNGTAPSNFWAIIESEKDSQYTQWESLTPTNFDVVTTSVGIKAGDPIGYLGKIENLVNENGLTDNKFQVHVEIFTTQTEVKDFLDNVAALKVGRQYLHLPKGAQLKKKMPATGTSEPLKEEHAIDLGKMPVVKEGNEDWYELSVNDEDRSVSGLVKKSDAKVITPHDWTKMGFQLVEESNSASDGFLDPDDMPQFFKDLLKKIDKNHDGKVEPSELADALKSTETRQHWSKLVAHHPTEWKDDTKSEKWKRLDTLLEGSEKLLKHEKERIDSYVFWDKLADKTPAGTGLIYHFHPIGFVSNFLAMEDDNDLKWLKVERGQLTFDVEGNDLEDPANPLHMYFSRKVHWPGGVSGITIGRGYDLGQRPTPETDLAAVGIKEPLLSWLLGSKGLSGVAARNYLNSASQEIRKSFITRKQQYQLFVPVYEFMKSEVIRISDKADVVHLYGHLNWDSTNPKIQDMAIDLIYRGDYTGDARALIQRHMTNNDLSAFSAVIGDRSKWGNVPDDRFNKRVDYLR</sequence>
<dbReference type="InterPro" id="IPR011992">
    <property type="entry name" value="EF-hand-dom_pair"/>
</dbReference>
<evidence type="ECO:0000256" key="3">
    <source>
        <dbReference type="SAM" id="MobiDB-lite"/>
    </source>
</evidence>
<evidence type="ECO:0000313" key="5">
    <source>
        <dbReference type="EMBL" id="XBL95543.1"/>
    </source>
</evidence>
<dbReference type="GO" id="GO:0031640">
    <property type="term" value="P:killing of cells of another organism"/>
    <property type="evidence" value="ECO:0007669"/>
    <property type="project" value="UniProtKB-KW"/>
</dbReference>
<dbReference type="Gene3D" id="1.10.530.40">
    <property type="match status" value="1"/>
</dbReference>
<name>A0AAU7EWD7_9PSED</name>
<dbReference type="Gene3D" id="3.90.1720.10">
    <property type="entry name" value="endopeptidase domain like (from Nostoc punctiforme)"/>
    <property type="match status" value="1"/>
</dbReference>
<dbReference type="GO" id="GO:0003796">
    <property type="term" value="F:lysozyme activity"/>
    <property type="evidence" value="ECO:0007669"/>
    <property type="project" value="InterPro"/>
</dbReference>
<dbReference type="CDD" id="cd16903">
    <property type="entry name" value="pesticin_lyz-like"/>
    <property type="match status" value="1"/>
</dbReference>
<feature type="region of interest" description="Disordered" evidence="3">
    <location>
        <begin position="138"/>
        <end position="159"/>
    </location>
</feature>
<evidence type="ECO:0000256" key="1">
    <source>
        <dbReference type="ARBA" id="ARBA00022529"/>
    </source>
</evidence>
<dbReference type="SUPFAM" id="SSF47473">
    <property type="entry name" value="EF-hand"/>
    <property type="match status" value="1"/>
</dbReference>